<dbReference type="Pfam" id="PF25043">
    <property type="entry name" value="DUF7788"/>
    <property type="match status" value="1"/>
</dbReference>
<feature type="domain" description="DUF2828" evidence="1">
    <location>
        <begin position="69"/>
        <end position="456"/>
    </location>
</feature>
<dbReference type="Proteomes" id="UP000244855">
    <property type="component" value="Unassembled WGS sequence"/>
</dbReference>
<feature type="domain" description="DUF7788" evidence="2">
    <location>
        <begin position="461"/>
        <end position="684"/>
    </location>
</feature>
<organism evidence="3 4">
    <name type="scientific">Periconia macrospinosa</name>
    <dbReference type="NCBI Taxonomy" id="97972"/>
    <lineage>
        <taxon>Eukaryota</taxon>
        <taxon>Fungi</taxon>
        <taxon>Dikarya</taxon>
        <taxon>Ascomycota</taxon>
        <taxon>Pezizomycotina</taxon>
        <taxon>Dothideomycetes</taxon>
        <taxon>Pleosporomycetidae</taxon>
        <taxon>Pleosporales</taxon>
        <taxon>Massarineae</taxon>
        <taxon>Periconiaceae</taxon>
        <taxon>Periconia</taxon>
    </lineage>
</organism>
<evidence type="ECO:0000313" key="3">
    <source>
        <dbReference type="EMBL" id="PVI00200.1"/>
    </source>
</evidence>
<gene>
    <name evidence="3" type="ORF">DM02DRAFT_655651</name>
</gene>
<dbReference type="InterPro" id="IPR058580">
    <property type="entry name" value="DUF2828"/>
</dbReference>
<dbReference type="PANTHER" id="PTHR31373">
    <property type="entry name" value="OS06G0652100 PROTEIN"/>
    <property type="match status" value="1"/>
</dbReference>
<dbReference type="Pfam" id="PF11443">
    <property type="entry name" value="DUF2828"/>
    <property type="match status" value="1"/>
</dbReference>
<evidence type="ECO:0000313" key="4">
    <source>
        <dbReference type="Proteomes" id="UP000244855"/>
    </source>
</evidence>
<dbReference type="PIRSF" id="PIRSF015417">
    <property type="entry name" value="T31B5_30_vWA"/>
    <property type="match status" value="1"/>
</dbReference>
<name>A0A2V1DSA0_9PLEO</name>
<accession>A0A2V1DSA0</accession>
<evidence type="ECO:0000259" key="1">
    <source>
        <dbReference type="Pfam" id="PF11443"/>
    </source>
</evidence>
<protein>
    <submittedName>
        <fullName evidence="3">Uncharacterized protein</fullName>
    </submittedName>
</protein>
<proteinExistence type="predicted"/>
<sequence length="697" mass="80168">MDITTPLKHTPLNSSFPVFLPYNKSLWLPVDQFEQYISLIIQHAFPYLYVARDESLHHDIDNDEMVTEVTQSRNPLAGLFFEIKSAPPISDLKKLLKNAWEESPITTLKIIFNTRSIHLGNADKVPSYRAFGWLAEHHPITFLRNIQWLVRPVINNPDDNNQFGISHGCWKDLLNILRLATYDELKIDGDFSCVIDAERKNNPKAKRERIWKKQEAKKIRQMKIREHHKCVVEKLEIDLFYQALHITVARLFAEQLKADILLYSSRNKQDSKKISLAAKWTPSHSESMDKHTFILSAIAEILYPNPEKICPNPENRELYLRTARELLRQEYVSPLRKALALVERDITAETFSNIDYERVPSIAMEIYTPLFAKKDAAGFEAHFIKQFERKLKLQDRNMTPPTLIQKALYLARYLVADDNLLLERSLEGVKFKVKNHVIRQTISKQWNELVQRTRNSRLFESSIAVSDLSFEAQSPRLEDGLSPQDAIVAFSLLIAEVAAQPFGSGFIKLDSSGKYVAVGGPQDQRDIVQKVKLPIMSIEDWSSGIVPAFEDIILPMAIHYNINPKDMIKKVFVFTIRPFGGTRQDRGQQWDTSYDRIRMKFSHAGYDVPELIFWSFSGSAPTKPIRIEYLNTTLVSGYSHQMAQSFVDTGDFEDFEENIEERDSMSGVLRSRGKINAMAIVDKATSHEAYSMLELVD</sequence>
<dbReference type="EMBL" id="KZ805377">
    <property type="protein sequence ID" value="PVI00200.1"/>
    <property type="molecule type" value="Genomic_DNA"/>
</dbReference>
<dbReference type="PANTHER" id="PTHR31373:SF27">
    <property type="entry name" value="TROVE DOMAIN-CONTAINING PROTEIN"/>
    <property type="match status" value="1"/>
</dbReference>
<dbReference type="AlphaFoldDB" id="A0A2V1DSA0"/>
<dbReference type="InterPro" id="IPR011205">
    <property type="entry name" value="UCP015417_vWA"/>
</dbReference>
<dbReference type="InterPro" id="IPR056690">
    <property type="entry name" value="DUF7788"/>
</dbReference>
<reference evidence="3 4" key="1">
    <citation type="journal article" date="2018" name="Sci. Rep.">
        <title>Comparative genomics provides insights into the lifestyle and reveals functional heterogeneity of dark septate endophytic fungi.</title>
        <authorList>
            <person name="Knapp D.G."/>
            <person name="Nemeth J.B."/>
            <person name="Barry K."/>
            <person name="Hainaut M."/>
            <person name="Henrissat B."/>
            <person name="Johnson J."/>
            <person name="Kuo A."/>
            <person name="Lim J.H.P."/>
            <person name="Lipzen A."/>
            <person name="Nolan M."/>
            <person name="Ohm R.A."/>
            <person name="Tamas L."/>
            <person name="Grigoriev I.V."/>
            <person name="Spatafora J.W."/>
            <person name="Nagy L.G."/>
            <person name="Kovacs G.M."/>
        </authorList>
    </citation>
    <scope>NUCLEOTIDE SEQUENCE [LARGE SCALE GENOMIC DNA]</scope>
    <source>
        <strain evidence="3 4">DSE2036</strain>
    </source>
</reference>
<keyword evidence="4" id="KW-1185">Reference proteome</keyword>
<dbReference type="OrthoDB" id="1149618at2759"/>
<evidence type="ECO:0000259" key="2">
    <source>
        <dbReference type="Pfam" id="PF25043"/>
    </source>
</evidence>